<comment type="caution">
    <text evidence="2">The sequence shown here is derived from an EMBL/GenBank/DDBJ whole genome shotgun (WGS) entry which is preliminary data.</text>
</comment>
<organism evidence="2 3">
    <name type="scientific">Rugosimonospora acidiphila</name>
    <dbReference type="NCBI Taxonomy" id="556531"/>
    <lineage>
        <taxon>Bacteria</taxon>
        <taxon>Bacillati</taxon>
        <taxon>Actinomycetota</taxon>
        <taxon>Actinomycetes</taxon>
        <taxon>Micromonosporales</taxon>
        <taxon>Micromonosporaceae</taxon>
        <taxon>Rugosimonospora</taxon>
    </lineage>
</organism>
<evidence type="ECO:0000256" key="1">
    <source>
        <dbReference type="SAM" id="MobiDB-lite"/>
    </source>
</evidence>
<evidence type="ECO:0000313" key="2">
    <source>
        <dbReference type="EMBL" id="GAA5179193.1"/>
    </source>
</evidence>
<feature type="compositionally biased region" description="Low complexity" evidence="1">
    <location>
        <begin position="8"/>
        <end position="25"/>
    </location>
</feature>
<reference evidence="3" key="1">
    <citation type="journal article" date="2019" name="Int. J. Syst. Evol. Microbiol.">
        <title>The Global Catalogue of Microorganisms (GCM) 10K type strain sequencing project: providing services to taxonomists for standard genome sequencing and annotation.</title>
        <authorList>
            <consortium name="The Broad Institute Genomics Platform"/>
            <consortium name="The Broad Institute Genome Sequencing Center for Infectious Disease"/>
            <person name="Wu L."/>
            <person name="Ma J."/>
        </authorList>
    </citation>
    <scope>NUCLEOTIDE SEQUENCE [LARGE SCALE GENOMIC DNA]</scope>
    <source>
        <strain evidence="3">JCM 18304</strain>
    </source>
</reference>
<dbReference type="Proteomes" id="UP001501570">
    <property type="component" value="Unassembled WGS sequence"/>
</dbReference>
<name>A0ABP9RJW6_9ACTN</name>
<feature type="region of interest" description="Disordered" evidence="1">
    <location>
        <begin position="214"/>
        <end position="233"/>
    </location>
</feature>
<protein>
    <submittedName>
        <fullName evidence="2">Uncharacterized protein</fullName>
    </submittedName>
</protein>
<keyword evidence="3" id="KW-1185">Reference proteome</keyword>
<feature type="compositionally biased region" description="Basic residues" evidence="1">
    <location>
        <begin position="215"/>
        <end position="227"/>
    </location>
</feature>
<sequence>MPPAQLLDRAGIAGDQQDAGARQRGIAVQQGAQRVEPDPGIPGRAARADPVRAQHHQRPPPPRGGLTHRGQSWVDGRRGLADPAQAARAGRPFPRCGVETFLPHRARTAHRQLVEFVPAQHPFEPAHPPTGLADVPAVPAHQPVRVRRDAVALAGAVWPDDQGPVLVGQGGELLLVRVAGDSRILRLEQHDQGPRGVLVVAAHHCRQRAEVAARVHQRTRRHARRGKAAGVQVVEHDHRRVHARRDAFQGVDVAPVLLPGDGTVAPGTRQGADLPAVRSRPGRQVRLPAAGLPDRASLVADLARVDREQLQQLRQAGPVGLLGAVAEVLAELLRPVVRRSALGGQAHEPLRGPDQELQVPELVQAVREAQLPVVSVGLTDAVPQRVQRQHGLVVAEPRQPLPVEVVESLRRDRLRLCGATVVRAVGADPEQHIHPVQDVAEQVFQAVRLLLEGLQRNVDV</sequence>
<proteinExistence type="predicted"/>
<evidence type="ECO:0000313" key="3">
    <source>
        <dbReference type="Proteomes" id="UP001501570"/>
    </source>
</evidence>
<gene>
    <name evidence="2" type="ORF">GCM10023322_08440</name>
</gene>
<dbReference type="EMBL" id="BAABJQ010000002">
    <property type="protein sequence ID" value="GAA5179193.1"/>
    <property type="molecule type" value="Genomic_DNA"/>
</dbReference>
<feature type="region of interest" description="Disordered" evidence="1">
    <location>
        <begin position="1"/>
        <end position="76"/>
    </location>
</feature>
<accession>A0ABP9RJW6</accession>